<dbReference type="EMBL" id="JBHSBC010000047">
    <property type="protein sequence ID" value="MFC3985507.1"/>
    <property type="molecule type" value="Genomic_DNA"/>
</dbReference>
<evidence type="ECO:0000256" key="1">
    <source>
        <dbReference type="ARBA" id="ARBA00010088"/>
    </source>
</evidence>
<organism evidence="7 8">
    <name type="scientific">Streptosporangium jomthongense</name>
    <dbReference type="NCBI Taxonomy" id="1193683"/>
    <lineage>
        <taxon>Bacteria</taxon>
        <taxon>Bacillati</taxon>
        <taxon>Actinomycetota</taxon>
        <taxon>Actinomycetes</taxon>
        <taxon>Streptosporangiales</taxon>
        <taxon>Streptosporangiaceae</taxon>
        <taxon>Streptosporangium</taxon>
    </lineage>
</organism>
<evidence type="ECO:0000256" key="2">
    <source>
        <dbReference type="ARBA" id="ARBA00022729"/>
    </source>
</evidence>
<reference evidence="8" key="1">
    <citation type="journal article" date="2019" name="Int. J. Syst. Evol. Microbiol.">
        <title>The Global Catalogue of Microorganisms (GCM) 10K type strain sequencing project: providing services to taxonomists for standard genome sequencing and annotation.</title>
        <authorList>
            <consortium name="The Broad Institute Genomics Platform"/>
            <consortium name="The Broad Institute Genome Sequencing Center for Infectious Disease"/>
            <person name="Wu L."/>
            <person name="Ma J."/>
        </authorList>
    </citation>
    <scope>NUCLEOTIDE SEQUENCE [LARGE SCALE GENOMIC DNA]</scope>
    <source>
        <strain evidence="8">TBRC 7912</strain>
    </source>
</reference>
<protein>
    <submittedName>
        <fullName evidence="7">Alpha/beta hydrolase</fullName>
    </submittedName>
</protein>
<feature type="signal peptide" evidence="5">
    <location>
        <begin position="1"/>
        <end position="26"/>
    </location>
</feature>
<dbReference type="InterPro" id="IPR051601">
    <property type="entry name" value="Serine_prot/Carboxylest_S33"/>
</dbReference>
<accession>A0ABV8FE23</accession>
<feature type="chain" id="PRO_5045101939" evidence="5">
    <location>
        <begin position="27"/>
        <end position="528"/>
    </location>
</feature>
<evidence type="ECO:0000256" key="4">
    <source>
        <dbReference type="SAM" id="MobiDB-lite"/>
    </source>
</evidence>
<dbReference type="Pfam" id="PF08386">
    <property type="entry name" value="Abhydrolase_4"/>
    <property type="match status" value="1"/>
</dbReference>
<name>A0ABV8FE23_9ACTN</name>
<dbReference type="InterPro" id="IPR013595">
    <property type="entry name" value="Pept_S33_TAP-like_C"/>
</dbReference>
<evidence type="ECO:0000256" key="3">
    <source>
        <dbReference type="ARBA" id="ARBA00022801"/>
    </source>
</evidence>
<dbReference type="PANTHER" id="PTHR43248:SF29">
    <property type="entry name" value="TRIPEPTIDYL AMINOPEPTIDASE"/>
    <property type="match status" value="1"/>
</dbReference>
<feature type="domain" description="Peptidase S33 tripeptidyl aminopeptidase-like C-terminal" evidence="6">
    <location>
        <begin position="434"/>
        <end position="525"/>
    </location>
</feature>
<keyword evidence="3 7" id="KW-0378">Hydrolase</keyword>
<dbReference type="Proteomes" id="UP001595698">
    <property type="component" value="Unassembled WGS sequence"/>
</dbReference>
<gene>
    <name evidence="7" type="ORF">ACFOYY_35630</name>
</gene>
<dbReference type="InterPro" id="IPR029058">
    <property type="entry name" value="AB_hydrolase_fold"/>
</dbReference>
<sequence>MRRILTAATAATALSAALTACGSANGPGGYGAVANISDPSPSPVPPWSPGTSSPSGTANPTGIAWGPCTDIRRPDGATPRPDPRFQCGRLQIPLDYGKPDGDKLDMAVIRVQATEPGRRLGSLVFNFGGPGASGIDTMAQSYKIFSSLNTRYDLVSFDPRGVERTGGVRCGTDRDMDHYLAMDTVATNQAERTRQNETIKAFVNACERTSGKVLPYVGTVNAARDMDRLRAALGERQLDYFGISYGTQLGAVYATLFPKKVHRFILDGPLDPSVTLEQRSLAQTTAFQHSYDSFLRNCIKGPGECEAGPDVAGANKNVKAFLDDLRINPLPVGDRKLTQGLAVTGIAAALYSDLTWPLLEQGFGRGFKGDGRILLYLADAYNARMPDGSYSTIMSSFPAITCVDTSERPTREQLDRTEKASLEISPLFGGSGMGALCAAWPVPGSDEARRVDATGSAPIVVVGGTGDPATPYEWAPKLVSQLKTGVLVTYKGEGHGAYLSGDSCVKRVTDGYLLDGKVPENGTTCPSS</sequence>
<evidence type="ECO:0000313" key="7">
    <source>
        <dbReference type="EMBL" id="MFC3985507.1"/>
    </source>
</evidence>
<comment type="similarity">
    <text evidence="1">Belongs to the peptidase S33 family.</text>
</comment>
<comment type="caution">
    <text evidence="7">The sequence shown here is derived from an EMBL/GenBank/DDBJ whole genome shotgun (WGS) entry which is preliminary data.</text>
</comment>
<dbReference type="GO" id="GO:0016787">
    <property type="term" value="F:hydrolase activity"/>
    <property type="evidence" value="ECO:0007669"/>
    <property type="project" value="UniProtKB-KW"/>
</dbReference>
<feature type="region of interest" description="Disordered" evidence="4">
    <location>
        <begin position="34"/>
        <end position="86"/>
    </location>
</feature>
<keyword evidence="8" id="KW-1185">Reference proteome</keyword>
<dbReference type="RefSeq" id="WP_352016389.1">
    <property type="nucleotide sequence ID" value="NZ_JBHSBC010000047.1"/>
</dbReference>
<dbReference type="Gene3D" id="3.40.50.1820">
    <property type="entry name" value="alpha/beta hydrolase"/>
    <property type="match status" value="1"/>
</dbReference>
<evidence type="ECO:0000256" key="5">
    <source>
        <dbReference type="SAM" id="SignalP"/>
    </source>
</evidence>
<evidence type="ECO:0000259" key="6">
    <source>
        <dbReference type="Pfam" id="PF08386"/>
    </source>
</evidence>
<evidence type="ECO:0000313" key="8">
    <source>
        <dbReference type="Proteomes" id="UP001595698"/>
    </source>
</evidence>
<dbReference type="SUPFAM" id="SSF53474">
    <property type="entry name" value="alpha/beta-Hydrolases"/>
    <property type="match status" value="1"/>
</dbReference>
<dbReference type="PROSITE" id="PS51257">
    <property type="entry name" value="PROKAR_LIPOPROTEIN"/>
    <property type="match status" value="1"/>
</dbReference>
<proteinExistence type="inferred from homology"/>
<keyword evidence="2 5" id="KW-0732">Signal</keyword>
<dbReference type="PANTHER" id="PTHR43248">
    <property type="entry name" value="2-SUCCINYL-6-HYDROXY-2,4-CYCLOHEXADIENE-1-CARBOXYLATE SYNTHASE"/>
    <property type="match status" value="1"/>
</dbReference>